<organism evidence="9 10">
    <name type="scientific">Lactobacillus helveticus</name>
    <name type="common">Lactobacillus suntoryeus</name>
    <dbReference type="NCBI Taxonomy" id="1587"/>
    <lineage>
        <taxon>Bacteria</taxon>
        <taxon>Bacillati</taxon>
        <taxon>Bacillota</taxon>
        <taxon>Bacilli</taxon>
        <taxon>Lactobacillales</taxon>
        <taxon>Lactobacillaceae</taxon>
        <taxon>Lactobacillus</taxon>
    </lineage>
</organism>
<feature type="transmembrane region" description="Helical" evidence="7">
    <location>
        <begin position="82"/>
        <end position="103"/>
    </location>
</feature>
<feature type="transmembrane region" description="Helical" evidence="7">
    <location>
        <begin position="40"/>
        <end position="62"/>
    </location>
</feature>
<dbReference type="GO" id="GO:0016020">
    <property type="term" value="C:membrane"/>
    <property type="evidence" value="ECO:0007669"/>
    <property type="project" value="UniProtKB-SubCell"/>
</dbReference>
<dbReference type="Gene3D" id="1.20.1740.10">
    <property type="entry name" value="Amino acid/polyamine transporter I"/>
    <property type="match status" value="1"/>
</dbReference>
<dbReference type="Pfam" id="PF00324">
    <property type="entry name" value="AA_permease"/>
    <property type="match status" value="1"/>
</dbReference>
<dbReference type="GO" id="GO:0055085">
    <property type="term" value="P:transmembrane transport"/>
    <property type="evidence" value="ECO:0007669"/>
    <property type="project" value="InterPro"/>
</dbReference>
<keyword evidence="3 7" id="KW-0812">Transmembrane</keyword>
<feature type="transmembrane region" description="Helical" evidence="7">
    <location>
        <begin position="214"/>
        <end position="232"/>
    </location>
</feature>
<feature type="transmembrane region" description="Helical" evidence="7">
    <location>
        <begin position="164"/>
        <end position="188"/>
    </location>
</feature>
<proteinExistence type="predicted"/>
<evidence type="ECO:0000256" key="7">
    <source>
        <dbReference type="SAM" id="Phobius"/>
    </source>
</evidence>
<dbReference type="AlphaFoldDB" id="A0A386RER0"/>
<evidence type="ECO:0000313" key="10">
    <source>
        <dbReference type="Proteomes" id="UP000267794"/>
    </source>
</evidence>
<protein>
    <submittedName>
        <fullName evidence="9">Amino acid transport protein</fullName>
    </submittedName>
</protein>
<dbReference type="InterPro" id="IPR004841">
    <property type="entry name" value="AA-permease/SLC12A_dom"/>
</dbReference>
<feature type="domain" description="Amino acid permease/ SLC12A" evidence="8">
    <location>
        <begin position="1"/>
        <end position="232"/>
    </location>
</feature>
<dbReference type="PANTHER" id="PTHR43495">
    <property type="entry name" value="GABA PERMEASE"/>
    <property type="match status" value="1"/>
</dbReference>
<comment type="subcellular location">
    <subcellularLocation>
        <location evidence="1">Membrane</location>
        <topology evidence="1">Multi-pass membrane protein</topology>
    </subcellularLocation>
</comment>
<keyword evidence="2" id="KW-0813">Transport</keyword>
<evidence type="ECO:0000313" key="9">
    <source>
        <dbReference type="EMBL" id="AYE61600.1"/>
    </source>
</evidence>
<reference evidence="9 10" key="1">
    <citation type="submission" date="2016-10" db="EMBL/GenBank/DDBJ databases">
        <title>Complete genomic sequencing of Lactobacillus helveticus LH99 and comparative genome analysis.</title>
        <authorList>
            <person name="Li N."/>
            <person name="You C."/>
            <person name="Liu Z."/>
        </authorList>
    </citation>
    <scope>NUCLEOTIDE SEQUENCE [LARGE SCALE GENOMIC DNA]</scope>
    <source>
        <strain evidence="9 10">LH99</strain>
    </source>
</reference>
<name>A0A386RER0_LACHE</name>
<evidence type="ECO:0000256" key="1">
    <source>
        <dbReference type="ARBA" id="ARBA00004141"/>
    </source>
</evidence>
<keyword evidence="4" id="KW-0029">Amino-acid transport</keyword>
<keyword evidence="5 7" id="KW-1133">Transmembrane helix</keyword>
<evidence type="ECO:0000256" key="3">
    <source>
        <dbReference type="ARBA" id="ARBA00022692"/>
    </source>
</evidence>
<feature type="transmembrane region" description="Helical" evidence="7">
    <location>
        <begin position="124"/>
        <end position="144"/>
    </location>
</feature>
<dbReference type="PANTHER" id="PTHR43495:SF5">
    <property type="entry name" value="GAMMA-AMINOBUTYRIC ACID PERMEASE"/>
    <property type="match status" value="1"/>
</dbReference>
<evidence type="ECO:0000259" key="8">
    <source>
        <dbReference type="Pfam" id="PF00324"/>
    </source>
</evidence>
<feature type="transmembrane region" description="Helical" evidence="7">
    <location>
        <begin position="12"/>
        <end position="33"/>
    </location>
</feature>
<evidence type="ECO:0000256" key="4">
    <source>
        <dbReference type="ARBA" id="ARBA00022970"/>
    </source>
</evidence>
<accession>A0A386RER0</accession>
<dbReference type="GO" id="GO:0006865">
    <property type="term" value="P:amino acid transport"/>
    <property type="evidence" value="ECO:0007669"/>
    <property type="project" value="UniProtKB-KW"/>
</dbReference>
<sequence>MQKWFPQVSVWIWSLTCMILIFLSNFFSVKAFAESEFWFAAIKVFAIVAFIVLGGLAIAGFLPVKGYHAANFYRNGWFPNGFSGVFTTMLTVNFAFSGTELIGVTAGEAENPQKAIPSAIKTTLWRLLIFFIGSIAVMSALIPYKVAGVTQSPFVYVLDSIHVPFAANIMNFVVLTAIISAANSGLYASTRMLWSLSNEGTIPAIFKKTNKNGIPVLALIFSMLGGVFALVSKVRSQLTQFA</sequence>
<dbReference type="Proteomes" id="UP000267794">
    <property type="component" value="Chromosome"/>
</dbReference>
<dbReference type="EMBL" id="CP017982">
    <property type="protein sequence ID" value="AYE61600.1"/>
    <property type="molecule type" value="Genomic_DNA"/>
</dbReference>
<gene>
    <name evidence="9" type="ORF">BC335_1130</name>
</gene>
<evidence type="ECO:0000256" key="6">
    <source>
        <dbReference type="ARBA" id="ARBA00023136"/>
    </source>
</evidence>
<evidence type="ECO:0000256" key="5">
    <source>
        <dbReference type="ARBA" id="ARBA00022989"/>
    </source>
</evidence>
<keyword evidence="6 7" id="KW-0472">Membrane</keyword>
<evidence type="ECO:0000256" key="2">
    <source>
        <dbReference type="ARBA" id="ARBA00022448"/>
    </source>
</evidence>